<dbReference type="InterPro" id="IPR011009">
    <property type="entry name" value="Kinase-like_dom_sf"/>
</dbReference>
<organism evidence="2 3">
    <name type="scientific">Gordonia terrae</name>
    <dbReference type="NCBI Taxonomy" id="2055"/>
    <lineage>
        <taxon>Bacteria</taxon>
        <taxon>Bacillati</taxon>
        <taxon>Actinomycetota</taxon>
        <taxon>Actinomycetes</taxon>
        <taxon>Mycobacteriales</taxon>
        <taxon>Gordoniaceae</taxon>
        <taxon>Gordonia</taxon>
    </lineage>
</organism>
<name>A0AAD0NVV6_9ACTN</name>
<dbReference type="KEGG" id="gta:BCM27_02710"/>
<dbReference type="CDD" id="cd05154">
    <property type="entry name" value="ACAD10_11_N-like"/>
    <property type="match status" value="1"/>
</dbReference>
<dbReference type="PANTHER" id="PTHR47829">
    <property type="entry name" value="HYDROLASE, PUTATIVE (AFU_ORTHOLOGUE AFUA_1G12880)-RELATED"/>
    <property type="match status" value="1"/>
</dbReference>
<accession>A0AAD0NVV6</accession>
<dbReference type="InterPro" id="IPR041726">
    <property type="entry name" value="ACAD10_11_N"/>
</dbReference>
<dbReference type="InterPro" id="IPR052898">
    <property type="entry name" value="ACAD10-like"/>
</dbReference>
<dbReference type="SUPFAM" id="SSF56112">
    <property type="entry name" value="Protein kinase-like (PK-like)"/>
    <property type="match status" value="1"/>
</dbReference>
<dbReference type="Gene3D" id="3.90.1200.10">
    <property type="match status" value="1"/>
</dbReference>
<dbReference type="Proteomes" id="UP000247118">
    <property type="component" value="Chromosome"/>
</dbReference>
<evidence type="ECO:0000259" key="1">
    <source>
        <dbReference type="Pfam" id="PF01636"/>
    </source>
</evidence>
<gene>
    <name evidence="2" type="ORF">DLJ61_02725</name>
</gene>
<feature type="domain" description="Aminoglycoside phosphotransferase" evidence="1">
    <location>
        <begin position="44"/>
        <end position="285"/>
    </location>
</feature>
<proteinExistence type="predicted"/>
<dbReference type="Pfam" id="PF01636">
    <property type="entry name" value="APH"/>
    <property type="match status" value="1"/>
</dbReference>
<evidence type="ECO:0000313" key="2">
    <source>
        <dbReference type="EMBL" id="AWO82597.1"/>
    </source>
</evidence>
<reference evidence="2 3" key="1">
    <citation type="submission" date="2018-05" db="EMBL/GenBank/DDBJ databases">
        <title>Complete genome sequence of Gordonia terrae NRRL B-16283.</title>
        <authorList>
            <person name="Garlena R.A."/>
            <person name="Russell D.A."/>
            <person name="Hatfull G.F."/>
        </authorList>
    </citation>
    <scope>NUCLEOTIDE SEQUENCE [LARGE SCALE GENOMIC DNA]</scope>
    <source>
        <strain evidence="2 3">NRRL B-16283</strain>
    </source>
</reference>
<sequence>MTAGARDDLTPDVAPVRDGENLDWDALETYLRLHLSEVGGPFSVLQFPRGSANLTYRVTFGDRHLVVRRPPLGQVAAAAHDMAREHRVLSRLYAAYPRAPRAYLHCADTAVIGAEFFVSEYRRGHVVWDHVPAAISTDADASVRVGLAVIDALADLHDVDPAACDLQDLGRPEGFLRRQVEGWTRRWAAVAEQSLLDDAVQTRVMVDEVAARLARDLPRTQRAGIVHNDFKIDNCQFIAGDPDRVAAVFDWDMATLGDSLADFGTLLNYWPDHTLSADDPGAFVAASATRELDLPDRDAVVERYASTSSLDLAEIAWYEAFGCWRTVVILQQLYARAVRGESADPRMLQRGEMVAPLTRRALALLGGIV</sequence>
<dbReference type="RefSeq" id="WP_004023335.1">
    <property type="nucleotide sequence ID" value="NZ_CABEIC010000002.1"/>
</dbReference>
<dbReference type="AlphaFoldDB" id="A0AAD0NVV6"/>
<dbReference type="Gene3D" id="3.30.200.20">
    <property type="entry name" value="Phosphorylase Kinase, domain 1"/>
    <property type="match status" value="1"/>
</dbReference>
<protein>
    <submittedName>
        <fullName evidence="2">Phosphotransferase family protein</fullName>
    </submittedName>
</protein>
<dbReference type="PANTHER" id="PTHR47829:SF1">
    <property type="entry name" value="HAD FAMILY PHOSPHATASE"/>
    <property type="match status" value="1"/>
</dbReference>
<dbReference type="InterPro" id="IPR002575">
    <property type="entry name" value="Aminoglycoside_PTrfase"/>
</dbReference>
<dbReference type="EMBL" id="CP029604">
    <property type="protein sequence ID" value="AWO82597.1"/>
    <property type="molecule type" value="Genomic_DNA"/>
</dbReference>
<dbReference type="GeneID" id="32686642"/>
<evidence type="ECO:0000313" key="3">
    <source>
        <dbReference type="Proteomes" id="UP000247118"/>
    </source>
</evidence>